<name>A0A1I1UHP0_9BACT</name>
<dbReference type="EMBL" id="FOLQ01000006">
    <property type="protein sequence ID" value="SFD67450.1"/>
    <property type="molecule type" value="Genomic_DNA"/>
</dbReference>
<protein>
    <submittedName>
        <fullName evidence="1">Uncharacterized protein</fullName>
    </submittedName>
</protein>
<gene>
    <name evidence="1" type="ORF">SAMN05216167_106179</name>
</gene>
<dbReference type="OrthoDB" id="9920486at2"/>
<dbReference type="Proteomes" id="UP000198598">
    <property type="component" value="Unassembled WGS sequence"/>
</dbReference>
<organism evidence="1 2">
    <name type="scientific">Spirosoma endophyticum</name>
    <dbReference type="NCBI Taxonomy" id="662367"/>
    <lineage>
        <taxon>Bacteria</taxon>
        <taxon>Pseudomonadati</taxon>
        <taxon>Bacteroidota</taxon>
        <taxon>Cytophagia</taxon>
        <taxon>Cytophagales</taxon>
        <taxon>Cytophagaceae</taxon>
        <taxon>Spirosoma</taxon>
    </lineage>
</organism>
<proteinExistence type="predicted"/>
<dbReference type="AlphaFoldDB" id="A0A1I1UHP0"/>
<dbReference type="STRING" id="662367.SAMN05216167_106179"/>
<evidence type="ECO:0000313" key="1">
    <source>
        <dbReference type="EMBL" id="SFD67450.1"/>
    </source>
</evidence>
<keyword evidence="2" id="KW-1185">Reference proteome</keyword>
<sequence>MANANVKVAQIGQTAVNRPIYEVQTPFAKSVFATNADGRYVFKNRAWLQSIGVNSMVVTDYVDTPSDDLSRMLSLDSQGMMPKGRAFPGVVLGSGLAFIADFKPYAGWKLLGPTNYLPFNY</sequence>
<accession>A0A1I1UHP0</accession>
<evidence type="ECO:0000313" key="2">
    <source>
        <dbReference type="Proteomes" id="UP000198598"/>
    </source>
</evidence>
<dbReference type="RefSeq" id="WP_093828412.1">
    <property type="nucleotide sequence ID" value="NZ_FOLQ01000006.1"/>
</dbReference>
<reference evidence="1 2" key="1">
    <citation type="submission" date="2016-10" db="EMBL/GenBank/DDBJ databases">
        <authorList>
            <person name="de Groot N.N."/>
        </authorList>
    </citation>
    <scope>NUCLEOTIDE SEQUENCE [LARGE SCALE GENOMIC DNA]</scope>
    <source>
        <strain evidence="1 2">DSM 26130</strain>
    </source>
</reference>